<dbReference type="Pfam" id="PF13400">
    <property type="entry name" value="Tad"/>
    <property type="match status" value="1"/>
</dbReference>
<dbReference type="PROSITE" id="PS50234">
    <property type="entry name" value="VWFA"/>
    <property type="match status" value="1"/>
</dbReference>
<dbReference type="AlphaFoldDB" id="A0A5C7FL86"/>
<dbReference type="Pfam" id="PF00092">
    <property type="entry name" value="VWA"/>
    <property type="match status" value="1"/>
</dbReference>
<evidence type="ECO:0000313" key="3">
    <source>
        <dbReference type="EMBL" id="TXF96021.1"/>
    </source>
</evidence>
<dbReference type="RefSeq" id="WP_147937400.1">
    <property type="nucleotide sequence ID" value="NZ_VPFD01000048.1"/>
</dbReference>
<evidence type="ECO:0000313" key="4">
    <source>
        <dbReference type="Proteomes" id="UP000321413"/>
    </source>
</evidence>
<feature type="transmembrane region" description="Helical" evidence="1">
    <location>
        <begin position="12"/>
        <end position="39"/>
    </location>
</feature>
<organism evidence="3 4">
    <name type="scientific">Massilia arenae</name>
    <dbReference type="NCBI Taxonomy" id="2603288"/>
    <lineage>
        <taxon>Bacteria</taxon>
        <taxon>Pseudomonadati</taxon>
        <taxon>Pseudomonadota</taxon>
        <taxon>Betaproteobacteria</taxon>
        <taxon>Burkholderiales</taxon>
        <taxon>Oxalobacteraceae</taxon>
        <taxon>Telluria group</taxon>
        <taxon>Massilia</taxon>
    </lineage>
</organism>
<feature type="domain" description="VWFA" evidence="2">
    <location>
        <begin position="143"/>
        <end position="255"/>
    </location>
</feature>
<dbReference type="InterPro" id="IPR002035">
    <property type="entry name" value="VWF_A"/>
</dbReference>
<dbReference type="EMBL" id="VPFD01000048">
    <property type="protein sequence ID" value="TXF96021.1"/>
    <property type="molecule type" value="Genomic_DNA"/>
</dbReference>
<accession>A0A5C7FL86</accession>
<keyword evidence="1" id="KW-0812">Transmembrane</keyword>
<protein>
    <submittedName>
        <fullName evidence="3">VWA domain-containing protein</fullName>
    </submittedName>
</protein>
<keyword evidence="1" id="KW-0472">Membrane</keyword>
<keyword evidence="1" id="KW-1133">Transmembrane helix</keyword>
<evidence type="ECO:0000256" key="1">
    <source>
        <dbReference type="SAM" id="Phobius"/>
    </source>
</evidence>
<dbReference type="SMART" id="SM00327">
    <property type="entry name" value="VWA"/>
    <property type="match status" value="1"/>
</dbReference>
<gene>
    <name evidence="3" type="ORF">FVD38_25745</name>
</gene>
<sequence length="462" mass="49444">MAPILHRQRGAIAIMVAISMIVLLGVVGLAIDGGLAYLVKARLNAAVDSAALAGARAVTTGNNEAEQRASAKAAAEDFFKANIPDNYLLSAPKILSTTVTFKNGQAIIDVLADAKMPVSIMQVMGFESLTPVAAAQTIRNDLDMALVIDTSGSLSDSASVVRTSAKSFLSRFNVTQDRVALVHFASGAETDVPIKISGRGFERTTMYNKINAFPFIGGTASVEGMWNAREQLGMVPLANRSTMRVIVFFSDGAPSAFGSYMSFTNAADCKDTLGRSIAGTMDSLSANFGLSKLDDSDNVIVKENCKLFRNNAFAARTLPDWYNAHNDAKNPNDPARREFPLVTKTPREVTNDIGSTSLANSTTYRRNVERASRNLVEAIASSARDQNIVVFTLGMGAKLKTAGDFDGDTGEMILKCMANSVDAPKRCQNPKQPIGMYCYAATDADLTPCFSRLASAILRISQ</sequence>
<dbReference type="SUPFAM" id="SSF53300">
    <property type="entry name" value="vWA-like"/>
    <property type="match status" value="1"/>
</dbReference>
<dbReference type="InterPro" id="IPR036465">
    <property type="entry name" value="vWFA_dom_sf"/>
</dbReference>
<evidence type="ECO:0000259" key="2">
    <source>
        <dbReference type="PROSITE" id="PS50234"/>
    </source>
</evidence>
<proteinExistence type="predicted"/>
<dbReference type="Proteomes" id="UP000321413">
    <property type="component" value="Unassembled WGS sequence"/>
</dbReference>
<dbReference type="Gene3D" id="3.40.50.410">
    <property type="entry name" value="von Willebrand factor, type A domain"/>
    <property type="match status" value="1"/>
</dbReference>
<comment type="caution">
    <text evidence="3">The sequence shown here is derived from an EMBL/GenBank/DDBJ whole genome shotgun (WGS) entry which is preliminary data.</text>
</comment>
<keyword evidence="4" id="KW-1185">Reference proteome</keyword>
<reference evidence="3 4" key="1">
    <citation type="submission" date="2019-08" db="EMBL/GenBank/DDBJ databases">
        <title>Massilia golmudensis sp. nov., isolated from sand in the Qinghai-Tibetan Plateau.</title>
        <authorList>
            <person name="Zhang B."/>
        </authorList>
    </citation>
    <scope>NUCLEOTIDE SEQUENCE [LARGE SCALE GENOMIC DNA]</scope>
    <source>
        <strain evidence="3 4">GEM5</strain>
    </source>
</reference>
<name>A0A5C7FL86_9BURK</name>
<dbReference type="InterPro" id="IPR028087">
    <property type="entry name" value="Tad_N"/>
</dbReference>